<accession>A0ABV0M214</accession>
<keyword evidence="2" id="KW-1185">Reference proteome</keyword>
<organism evidence="1 2">
    <name type="scientific">Neorhizobium phenanthreniclasticum</name>
    <dbReference type="NCBI Taxonomy" id="3157917"/>
    <lineage>
        <taxon>Bacteria</taxon>
        <taxon>Pseudomonadati</taxon>
        <taxon>Pseudomonadota</taxon>
        <taxon>Alphaproteobacteria</taxon>
        <taxon>Hyphomicrobiales</taxon>
        <taxon>Rhizobiaceae</taxon>
        <taxon>Rhizobium/Agrobacterium group</taxon>
        <taxon>Neorhizobium</taxon>
    </lineage>
</organism>
<gene>
    <name evidence="1" type="ORF">ABK249_09075</name>
</gene>
<comment type="caution">
    <text evidence="1">The sequence shown here is derived from an EMBL/GenBank/DDBJ whole genome shotgun (WGS) entry which is preliminary data.</text>
</comment>
<proteinExistence type="predicted"/>
<evidence type="ECO:0000313" key="1">
    <source>
        <dbReference type="EMBL" id="MEQ1405080.1"/>
    </source>
</evidence>
<name>A0ABV0M214_9HYPH</name>
<dbReference type="RefSeq" id="WP_161784744.1">
    <property type="nucleotide sequence ID" value="NZ_JBEAAL010000005.1"/>
</dbReference>
<dbReference type="EMBL" id="JBEAAL010000005">
    <property type="protein sequence ID" value="MEQ1405080.1"/>
    <property type="molecule type" value="Genomic_DNA"/>
</dbReference>
<evidence type="ECO:0000313" key="2">
    <source>
        <dbReference type="Proteomes" id="UP001496627"/>
    </source>
</evidence>
<dbReference type="Proteomes" id="UP001496627">
    <property type="component" value="Unassembled WGS sequence"/>
</dbReference>
<sequence length="45" mass="5415">MSNFQRLLESPFHWAAGFAGTFFKRLGLADRGRRERWLRREYLNG</sequence>
<protein>
    <submittedName>
        <fullName evidence="1">Uncharacterized protein</fullName>
    </submittedName>
</protein>
<reference evidence="1 2" key="1">
    <citation type="submission" date="2024-05" db="EMBL/GenBank/DDBJ databases">
        <title>Neorhizobium sp. Rsf11, a plant growth promoting and heavy metal resistant PAH-degrader.</title>
        <authorList>
            <person name="Golubev S.N."/>
            <person name="Muratova A.Y."/>
            <person name="Markelova M.I."/>
        </authorList>
    </citation>
    <scope>NUCLEOTIDE SEQUENCE [LARGE SCALE GENOMIC DNA]</scope>
    <source>
        <strain evidence="1 2">Rsf11</strain>
    </source>
</reference>